<feature type="compositionally biased region" description="Basic and acidic residues" evidence="1">
    <location>
        <begin position="141"/>
        <end position="164"/>
    </location>
</feature>
<gene>
    <name evidence="2" type="ORF">IV203_026720</name>
</gene>
<accession>A0A9K3LKF0</accession>
<protein>
    <submittedName>
        <fullName evidence="2">Uncharacterized protein</fullName>
    </submittedName>
</protein>
<organism evidence="2 3">
    <name type="scientific">Nitzschia inconspicua</name>
    <dbReference type="NCBI Taxonomy" id="303405"/>
    <lineage>
        <taxon>Eukaryota</taxon>
        <taxon>Sar</taxon>
        <taxon>Stramenopiles</taxon>
        <taxon>Ochrophyta</taxon>
        <taxon>Bacillariophyta</taxon>
        <taxon>Bacillariophyceae</taxon>
        <taxon>Bacillariophycidae</taxon>
        <taxon>Bacillariales</taxon>
        <taxon>Bacillariaceae</taxon>
        <taxon>Nitzschia</taxon>
    </lineage>
</organism>
<feature type="region of interest" description="Disordered" evidence="1">
    <location>
        <begin position="59"/>
        <end position="233"/>
    </location>
</feature>
<evidence type="ECO:0000313" key="3">
    <source>
        <dbReference type="Proteomes" id="UP000693970"/>
    </source>
</evidence>
<keyword evidence="3" id="KW-1185">Reference proteome</keyword>
<dbReference type="OrthoDB" id="48958at2759"/>
<sequence length="262" mass="29631">MSGNNTDDSTADEDNVVHHPEEQADVDPDPSAAFVINESAIEAAAAIAVEHVGDMHEAVEAALGVSEENPVIDGGDDDDDDDEEKNGRKRYRKPDDEDEAQAKSVKRIIQSHEDQLAARRQKDRQRYASMTPEQRQVYNAKRREQYHRQSENSRQRRRERERARYHALQLEAAKERNARRAKLERERYQRLTPEELEAKNRRRRERAALARQKKAQERSDGSVATSDAPPKVEEILEDVETKVDAEAEAAAAAAAEEGGVSV</sequence>
<reference evidence="2" key="1">
    <citation type="journal article" date="2021" name="Sci. Rep.">
        <title>Diploid genomic architecture of Nitzschia inconspicua, an elite biomass production diatom.</title>
        <authorList>
            <person name="Oliver A."/>
            <person name="Podell S."/>
            <person name="Pinowska A."/>
            <person name="Traller J.C."/>
            <person name="Smith S.R."/>
            <person name="McClure R."/>
            <person name="Beliaev A."/>
            <person name="Bohutskyi P."/>
            <person name="Hill E.A."/>
            <person name="Rabines A."/>
            <person name="Zheng H."/>
            <person name="Allen L.Z."/>
            <person name="Kuo A."/>
            <person name="Grigoriev I.V."/>
            <person name="Allen A.E."/>
            <person name="Hazlebeck D."/>
            <person name="Allen E.E."/>
        </authorList>
    </citation>
    <scope>NUCLEOTIDE SEQUENCE</scope>
    <source>
        <strain evidence="2">Hildebrandi</strain>
    </source>
</reference>
<reference evidence="2" key="2">
    <citation type="submission" date="2021-04" db="EMBL/GenBank/DDBJ databases">
        <authorList>
            <person name="Podell S."/>
        </authorList>
    </citation>
    <scope>NUCLEOTIDE SEQUENCE</scope>
    <source>
        <strain evidence="2">Hildebrandi</strain>
    </source>
</reference>
<proteinExistence type="predicted"/>
<feature type="compositionally biased region" description="Acidic residues" evidence="1">
    <location>
        <begin position="74"/>
        <end position="84"/>
    </location>
</feature>
<feature type="compositionally biased region" description="Basic and acidic residues" evidence="1">
    <location>
        <begin position="172"/>
        <end position="199"/>
    </location>
</feature>
<evidence type="ECO:0000256" key="1">
    <source>
        <dbReference type="SAM" id="MobiDB-lite"/>
    </source>
</evidence>
<evidence type="ECO:0000313" key="2">
    <source>
        <dbReference type="EMBL" id="KAG7363360.1"/>
    </source>
</evidence>
<dbReference type="AlphaFoldDB" id="A0A9K3LKF0"/>
<dbReference type="EMBL" id="JAGRRH010000010">
    <property type="protein sequence ID" value="KAG7363360.1"/>
    <property type="molecule type" value="Genomic_DNA"/>
</dbReference>
<dbReference type="Proteomes" id="UP000693970">
    <property type="component" value="Unassembled WGS sequence"/>
</dbReference>
<feature type="region of interest" description="Disordered" evidence="1">
    <location>
        <begin position="1"/>
        <end position="30"/>
    </location>
</feature>
<name>A0A9K3LKF0_9STRA</name>
<comment type="caution">
    <text evidence="2">The sequence shown here is derived from an EMBL/GenBank/DDBJ whole genome shotgun (WGS) entry which is preliminary data.</text>
</comment>